<evidence type="ECO:0000256" key="1">
    <source>
        <dbReference type="ARBA" id="ARBA00023125"/>
    </source>
</evidence>
<dbReference type="Proteomes" id="UP001521074">
    <property type="component" value="Unassembled WGS sequence"/>
</dbReference>
<evidence type="ECO:0000313" key="3">
    <source>
        <dbReference type="EMBL" id="MCE0743031.1"/>
    </source>
</evidence>
<dbReference type="EMBL" id="JAJSOJ010000013">
    <property type="protein sequence ID" value="MCE0743031.1"/>
    <property type="molecule type" value="Genomic_DNA"/>
</dbReference>
<reference evidence="3 4" key="1">
    <citation type="submission" date="2021-12" db="EMBL/GenBank/DDBJ databases">
        <title>Genome sequence of Acetobacter sicerae DmPark20a_162.</title>
        <authorList>
            <person name="Chaston J.M."/>
        </authorList>
    </citation>
    <scope>NUCLEOTIDE SEQUENCE [LARGE SCALE GENOMIC DNA]</scope>
    <source>
        <strain evidence="3 4">DmPark20a_162</strain>
    </source>
</reference>
<dbReference type="InterPro" id="IPR013096">
    <property type="entry name" value="Cupin_2"/>
</dbReference>
<accession>A0ABS8VX48</accession>
<dbReference type="PANTHER" id="PTHR46797">
    <property type="entry name" value="HTH-TYPE TRANSCRIPTIONAL REGULATOR"/>
    <property type="match status" value="1"/>
</dbReference>
<feature type="domain" description="HTH cro/C1-type" evidence="2">
    <location>
        <begin position="23"/>
        <end position="77"/>
    </location>
</feature>
<dbReference type="SMART" id="SM00530">
    <property type="entry name" value="HTH_XRE"/>
    <property type="match status" value="1"/>
</dbReference>
<dbReference type="SUPFAM" id="SSF47413">
    <property type="entry name" value="lambda repressor-like DNA-binding domains"/>
    <property type="match status" value="1"/>
</dbReference>
<dbReference type="SUPFAM" id="SSF51182">
    <property type="entry name" value="RmlC-like cupins"/>
    <property type="match status" value="1"/>
</dbReference>
<sequence>MTADYIARSAEVSEADILIGRRLRALRLEKGLSLAELSGRAGISVGALSQIERGLSSLRVKVMWPLAAALSVEPEELVSDGGEPRHDLYCVPASARKTLPVYSEGISKSLLSPPSAALTGMLVVVEPGATSGSYTHAGHEFGYIVSGQLILWIDGVHYRLGKGDSFAFRSCLDHSFSNNTQDIAEILWVNTSKPEKDHERGTTSQA</sequence>
<dbReference type="CDD" id="cd00093">
    <property type="entry name" value="HTH_XRE"/>
    <property type="match status" value="1"/>
</dbReference>
<dbReference type="Gene3D" id="2.60.120.10">
    <property type="entry name" value="Jelly Rolls"/>
    <property type="match status" value="1"/>
</dbReference>
<dbReference type="InterPro" id="IPR050807">
    <property type="entry name" value="TransReg_Diox_bact_type"/>
</dbReference>
<evidence type="ECO:0000259" key="2">
    <source>
        <dbReference type="PROSITE" id="PS50943"/>
    </source>
</evidence>
<name>A0ABS8VX48_9PROT</name>
<dbReference type="CDD" id="cd02209">
    <property type="entry name" value="cupin_XRE_C"/>
    <property type="match status" value="1"/>
</dbReference>
<proteinExistence type="predicted"/>
<keyword evidence="1" id="KW-0238">DNA-binding</keyword>
<dbReference type="Pfam" id="PF07883">
    <property type="entry name" value="Cupin_2"/>
    <property type="match status" value="1"/>
</dbReference>
<dbReference type="InterPro" id="IPR010982">
    <property type="entry name" value="Lambda_DNA-bd_dom_sf"/>
</dbReference>
<dbReference type="InterPro" id="IPR014710">
    <property type="entry name" value="RmlC-like_jellyroll"/>
</dbReference>
<dbReference type="InterPro" id="IPR011051">
    <property type="entry name" value="RmlC_Cupin_sf"/>
</dbReference>
<dbReference type="Gene3D" id="1.10.260.40">
    <property type="entry name" value="lambda repressor-like DNA-binding domains"/>
    <property type="match status" value="1"/>
</dbReference>
<dbReference type="Pfam" id="PF01381">
    <property type="entry name" value="HTH_3"/>
    <property type="match status" value="1"/>
</dbReference>
<dbReference type="RefSeq" id="WP_232876600.1">
    <property type="nucleotide sequence ID" value="NZ_JAJSOJ010000013.1"/>
</dbReference>
<gene>
    <name evidence="3" type="ORF">LWC05_03875</name>
</gene>
<keyword evidence="4" id="KW-1185">Reference proteome</keyword>
<dbReference type="PROSITE" id="PS50943">
    <property type="entry name" value="HTH_CROC1"/>
    <property type="match status" value="1"/>
</dbReference>
<comment type="caution">
    <text evidence="3">The sequence shown here is derived from an EMBL/GenBank/DDBJ whole genome shotgun (WGS) entry which is preliminary data.</text>
</comment>
<protein>
    <submittedName>
        <fullName evidence="3">Cupin domain-containing protein</fullName>
    </submittedName>
</protein>
<evidence type="ECO:0000313" key="4">
    <source>
        <dbReference type="Proteomes" id="UP001521074"/>
    </source>
</evidence>
<dbReference type="PANTHER" id="PTHR46797:SF2">
    <property type="entry name" value="TRANSCRIPTIONAL REGULATOR"/>
    <property type="match status" value="1"/>
</dbReference>
<dbReference type="InterPro" id="IPR001387">
    <property type="entry name" value="Cro/C1-type_HTH"/>
</dbReference>
<organism evidence="3 4">
    <name type="scientific">Acetobacter sicerae</name>
    <dbReference type="NCBI Taxonomy" id="85325"/>
    <lineage>
        <taxon>Bacteria</taxon>
        <taxon>Pseudomonadati</taxon>
        <taxon>Pseudomonadota</taxon>
        <taxon>Alphaproteobacteria</taxon>
        <taxon>Acetobacterales</taxon>
        <taxon>Acetobacteraceae</taxon>
        <taxon>Acetobacter</taxon>
    </lineage>
</organism>